<dbReference type="PRINTS" id="PR00455">
    <property type="entry name" value="HTHTETR"/>
</dbReference>
<evidence type="ECO:0000256" key="3">
    <source>
        <dbReference type="PROSITE-ProRule" id="PRU00335"/>
    </source>
</evidence>
<evidence type="ECO:0000259" key="4">
    <source>
        <dbReference type="PROSITE" id="PS50977"/>
    </source>
</evidence>
<dbReference type="PROSITE" id="PS50977">
    <property type="entry name" value="HTH_TETR_2"/>
    <property type="match status" value="1"/>
</dbReference>
<dbReference type="Proteomes" id="UP000657931">
    <property type="component" value="Unassembled WGS sequence"/>
</dbReference>
<evidence type="ECO:0000256" key="2">
    <source>
        <dbReference type="ARBA" id="ARBA00023125"/>
    </source>
</evidence>
<keyword evidence="2 3" id="KW-0238">DNA-binding</keyword>
<evidence type="ECO:0000313" key="6">
    <source>
        <dbReference type="Proteomes" id="UP000657931"/>
    </source>
</evidence>
<keyword evidence="6" id="KW-1185">Reference proteome</keyword>
<reference evidence="5 6" key="1">
    <citation type="submission" date="2020-08" db="EMBL/GenBank/DDBJ databases">
        <title>A Genomic Blueprint of the Chicken Gut Microbiome.</title>
        <authorList>
            <person name="Gilroy R."/>
            <person name="Ravi A."/>
            <person name="Getino M."/>
            <person name="Pursley I."/>
            <person name="Horton D.L."/>
            <person name="Alikhan N.-F."/>
            <person name="Baker D."/>
            <person name="Gharbi K."/>
            <person name="Hall N."/>
            <person name="Watson M."/>
            <person name="Adriaenssens E.M."/>
            <person name="Foster-Nyarko E."/>
            <person name="Jarju S."/>
            <person name="Secka A."/>
            <person name="Antonio M."/>
            <person name="Oren A."/>
            <person name="Chaudhuri R."/>
            <person name="La Ragione R.M."/>
            <person name="Hildebrand F."/>
            <person name="Pallen M.J."/>
        </authorList>
    </citation>
    <scope>NUCLEOTIDE SEQUENCE [LARGE SCALE GENOMIC DNA]</scope>
    <source>
        <strain evidence="5 6">Sa5YUA1</strain>
    </source>
</reference>
<feature type="domain" description="HTH tetR-type" evidence="4">
    <location>
        <begin position="1"/>
        <end position="60"/>
    </location>
</feature>
<dbReference type="InterPro" id="IPR009057">
    <property type="entry name" value="Homeodomain-like_sf"/>
</dbReference>
<protein>
    <submittedName>
        <fullName evidence="5">TetR/AcrR family transcriptional regulator</fullName>
    </submittedName>
</protein>
<dbReference type="PANTHER" id="PTHR43479:SF11">
    <property type="entry name" value="ACREF_ENVCD OPERON REPRESSOR-RELATED"/>
    <property type="match status" value="1"/>
</dbReference>
<dbReference type="PANTHER" id="PTHR43479">
    <property type="entry name" value="ACREF/ENVCD OPERON REPRESSOR-RELATED"/>
    <property type="match status" value="1"/>
</dbReference>
<evidence type="ECO:0000256" key="1">
    <source>
        <dbReference type="ARBA" id="ARBA00022491"/>
    </source>
</evidence>
<feature type="DNA-binding region" description="H-T-H motif" evidence="3">
    <location>
        <begin position="23"/>
        <end position="42"/>
    </location>
</feature>
<dbReference type="EMBL" id="JACSQT010000005">
    <property type="protein sequence ID" value="MBD7937671.1"/>
    <property type="molecule type" value="Genomic_DNA"/>
</dbReference>
<dbReference type="InterPro" id="IPR050624">
    <property type="entry name" value="HTH-type_Tx_Regulator"/>
</dbReference>
<evidence type="ECO:0000313" key="5">
    <source>
        <dbReference type="EMBL" id="MBD7937671.1"/>
    </source>
</evidence>
<gene>
    <name evidence="5" type="ORF">H9655_11635</name>
</gene>
<comment type="caution">
    <text evidence="5">The sequence shown here is derived from an EMBL/GenBank/DDBJ whole genome shotgun (WGS) entry which is preliminary data.</text>
</comment>
<dbReference type="RefSeq" id="WP_191814105.1">
    <property type="nucleotide sequence ID" value="NZ_JACSQT010000005.1"/>
</dbReference>
<dbReference type="Gene3D" id="1.10.10.60">
    <property type="entry name" value="Homeodomain-like"/>
    <property type="match status" value="1"/>
</dbReference>
<dbReference type="Pfam" id="PF00440">
    <property type="entry name" value="TetR_N"/>
    <property type="match status" value="1"/>
</dbReference>
<sequence>MTYEQLKKVALTQFALHGYEGASLTQIASEVGIKKQSIYTHFKSKDELFISTFNDAVDNELLFVKKFISKNKAKPLREILYNFLNEYLDSYNKENSNTSFFLRTSFFPPIQLKDLIKNGTDKYVSELEEIFKLLFEQKCGILKPNVNERTATLAFLTILDGLFVELLYGNSERLDIRLSEAWYVYWQGISNERGG</sequence>
<dbReference type="Gene3D" id="1.10.357.10">
    <property type="entry name" value="Tetracycline Repressor, domain 2"/>
    <property type="match status" value="1"/>
</dbReference>
<dbReference type="SUPFAM" id="SSF46689">
    <property type="entry name" value="Homeodomain-like"/>
    <property type="match status" value="1"/>
</dbReference>
<proteinExistence type="predicted"/>
<keyword evidence="1" id="KW-0678">Repressor</keyword>
<organism evidence="5 6">
    <name type="scientific">Cytobacillus stercorigallinarum</name>
    <dbReference type="NCBI Taxonomy" id="2762240"/>
    <lineage>
        <taxon>Bacteria</taxon>
        <taxon>Bacillati</taxon>
        <taxon>Bacillota</taxon>
        <taxon>Bacilli</taxon>
        <taxon>Bacillales</taxon>
        <taxon>Bacillaceae</taxon>
        <taxon>Cytobacillus</taxon>
    </lineage>
</organism>
<dbReference type="InterPro" id="IPR001647">
    <property type="entry name" value="HTH_TetR"/>
</dbReference>
<accession>A0ABR8QQ61</accession>
<name>A0ABR8QQ61_9BACI</name>